<accession>A0A6L7INS5</accession>
<evidence type="ECO:0000313" key="2">
    <source>
        <dbReference type="EMBL" id="QOS68421.1"/>
    </source>
</evidence>
<dbReference type="SUPFAM" id="SSF48695">
    <property type="entry name" value="Multiheme cytochromes"/>
    <property type="match status" value="1"/>
</dbReference>
<name>A0A6L7INS5_9ACTN</name>
<dbReference type="AlphaFoldDB" id="A0A6L7INS5"/>
<dbReference type="EMBL" id="CP063310">
    <property type="protein sequence ID" value="QOS68421.1"/>
    <property type="molecule type" value="Genomic_DNA"/>
</dbReference>
<dbReference type="RefSeq" id="WP_160940720.1">
    <property type="nucleotide sequence ID" value="NZ_CP063310.1"/>
</dbReference>
<proteinExistence type="predicted"/>
<organism evidence="2">
    <name type="scientific">Eggerthella guodeyinii</name>
    <dbReference type="NCBI Taxonomy" id="2690837"/>
    <lineage>
        <taxon>Bacteria</taxon>
        <taxon>Bacillati</taxon>
        <taxon>Actinomycetota</taxon>
        <taxon>Coriobacteriia</taxon>
        <taxon>Eggerthellales</taxon>
        <taxon>Eggerthellaceae</taxon>
        <taxon>Eggerthella</taxon>
    </lineage>
</organism>
<feature type="chain" id="PRO_5038559743" evidence="1">
    <location>
        <begin position="30"/>
        <end position="206"/>
    </location>
</feature>
<protein>
    <submittedName>
        <fullName evidence="2">Cytochrome c3 family protein</fullName>
    </submittedName>
</protein>
<dbReference type="Gene3D" id="1.10.1130.10">
    <property type="entry name" value="Flavocytochrome C3, Chain A"/>
    <property type="match status" value="1"/>
</dbReference>
<keyword evidence="1" id="KW-0732">Signal</keyword>
<dbReference type="Proteomes" id="UP000478463">
    <property type="component" value="Chromosome"/>
</dbReference>
<evidence type="ECO:0000256" key="1">
    <source>
        <dbReference type="SAM" id="SignalP"/>
    </source>
</evidence>
<dbReference type="InterPro" id="IPR036280">
    <property type="entry name" value="Multihaem_cyt_sf"/>
</dbReference>
<sequence>MTAFTPPIRRTAVLTLVVCGLTLCLVACAPQGEGAPPASGDAAPTATEFTWSKDSDCATCHETDVASFDDAACAASQHASLKDNCLTCHDDVAGLEEAHQKVTLDSQKKKATLKKTAVSEDICLTCHDKTELAVATAASTALTDKNGLTVNPHDLPVNDDHAEAGTTCSSCHKLHASESATETAPAVCRNCHHADVYECNTCHAEK</sequence>
<reference evidence="2" key="1">
    <citation type="submission" date="2020-10" db="EMBL/GenBank/DDBJ databases">
        <title>Eggerthella sp. nov., isolated from human feces.</title>
        <authorList>
            <person name="Yajun G."/>
        </authorList>
    </citation>
    <scope>NUCLEOTIDE SEQUENCE [LARGE SCALE GENOMIC DNA]</scope>
    <source>
        <strain evidence="2 3">HF-1101</strain>
    </source>
</reference>
<gene>
    <name evidence="2" type="ORF">GS424_000665</name>
</gene>
<dbReference type="KEGG" id="egd:GS424_000665"/>
<feature type="signal peptide" evidence="1">
    <location>
        <begin position="1"/>
        <end position="29"/>
    </location>
</feature>
<evidence type="ECO:0000313" key="3">
    <source>
        <dbReference type="Proteomes" id="UP000478463"/>
    </source>
</evidence>